<keyword evidence="2" id="KW-0472">Membrane</keyword>
<evidence type="ECO:0000313" key="4">
    <source>
        <dbReference type="Proteomes" id="UP000188929"/>
    </source>
</evidence>
<proteinExistence type="predicted"/>
<feature type="region of interest" description="Disordered" evidence="1">
    <location>
        <begin position="16"/>
        <end position="57"/>
    </location>
</feature>
<dbReference type="EMBL" id="MOMC01000109">
    <property type="protein sequence ID" value="ONH22386.1"/>
    <property type="molecule type" value="Genomic_DNA"/>
</dbReference>
<keyword evidence="4" id="KW-1185">Reference proteome</keyword>
<keyword evidence="2" id="KW-1133">Transmembrane helix</keyword>
<dbReference type="RefSeq" id="WP_076822437.1">
    <property type="nucleotide sequence ID" value="NZ_MOMC01000109.1"/>
</dbReference>
<accession>A0A1V2HZW4</accession>
<comment type="caution">
    <text evidence="3">The sequence shown here is derived from an EMBL/GenBank/DDBJ whole genome shotgun (WGS) entry which is preliminary data.</text>
</comment>
<evidence type="ECO:0000256" key="1">
    <source>
        <dbReference type="SAM" id="MobiDB-lite"/>
    </source>
</evidence>
<feature type="transmembrane region" description="Helical" evidence="2">
    <location>
        <begin position="62"/>
        <end position="82"/>
    </location>
</feature>
<dbReference type="STRING" id="1834516.BL253_35715"/>
<name>A0A1V2HZW4_9ACTN</name>
<dbReference type="OrthoDB" id="3468798at2"/>
<sequence length="323" mass="34599">MTTLEDRLRDATAATADLMTTDRAPGRAPVSPASLARQRWYHRGEPRHRGGPRVGGGRARRLTPALVGLVVLLLVGGSAVVLPQALRKPPDRWAAAVAEAGFPARYFLTNISDGQYQEVAVRDALTGAVTATVQPRSGEFFTAVEATGDPRVFHAFAYDRATPRGFAYRLTIDGAGHAVSLVRDSTIKPIFGWGTDGPLPPQLPPNTAPPTLLQRDTMITPLLGVGGTRVYVIAAQQRPGGAPVTRVVELDAATGRQLRVLFEEPKQVRGNTLWTFTQMALDPAGKLLMVVDGGGAAYRIDIATAKATRLPFLRGTNPNSIAW</sequence>
<reference evidence="4" key="1">
    <citation type="submission" date="2016-10" db="EMBL/GenBank/DDBJ databases">
        <title>Frankia sp. NRRL B-16386 Genome sequencing.</title>
        <authorList>
            <person name="Ghodhbane-Gtari F."/>
            <person name="Swanson E."/>
            <person name="Gueddou A."/>
            <person name="Hezbri K."/>
            <person name="Ktari K."/>
            <person name="Nouioui I."/>
            <person name="Morris K."/>
            <person name="Simpson S."/>
            <person name="Abebe-Akele F."/>
            <person name="Thomas K."/>
            <person name="Gtari M."/>
            <person name="Tisa L.S."/>
        </authorList>
    </citation>
    <scope>NUCLEOTIDE SEQUENCE [LARGE SCALE GENOMIC DNA]</scope>
    <source>
        <strain evidence="4">NRRL B-16386</strain>
    </source>
</reference>
<dbReference type="SUPFAM" id="SSF50969">
    <property type="entry name" value="YVTN repeat-like/Quinoprotein amine dehydrogenase"/>
    <property type="match status" value="1"/>
</dbReference>
<gene>
    <name evidence="3" type="ORF">BL253_35715</name>
</gene>
<keyword evidence="2" id="KW-0812">Transmembrane</keyword>
<protein>
    <submittedName>
        <fullName evidence="3">Uncharacterized protein</fullName>
    </submittedName>
</protein>
<evidence type="ECO:0000256" key="2">
    <source>
        <dbReference type="SAM" id="Phobius"/>
    </source>
</evidence>
<dbReference type="AlphaFoldDB" id="A0A1V2HZW4"/>
<evidence type="ECO:0000313" key="3">
    <source>
        <dbReference type="EMBL" id="ONH22386.1"/>
    </source>
</evidence>
<organism evidence="3 4">
    <name type="scientific">Pseudofrankia asymbiotica</name>
    <dbReference type="NCBI Taxonomy" id="1834516"/>
    <lineage>
        <taxon>Bacteria</taxon>
        <taxon>Bacillati</taxon>
        <taxon>Actinomycetota</taxon>
        <taxon>Actinomycetes</taxon>
        <taxon>Frankiales</taxon>
        <taxon>Frankiaceae</taxon>
        <taxon>Pseudofrankia</taxon>
    </lineage>
</organism>
<dbReference type="InterPro" id="IPR011044">
    <property type="entry name" value="Quino_amine_DH_bsu"/>
</dbReference>
<dbReference type="Proteomes" id="UP000188929">
    <property type="component" value="Unassembled WGS sequence"/>
</dbReference>